<protein>
    <submittedName>
        <fullName evidence="5">ABC transporter</fullName>
    </submittedName>
</protein>
<dbReference type="SMART" id="SM00382">
    <property type="entry name" value="AAA"/>
    <property type="match status" value="1"/>
</dbReference>
<dbReference type="GO" id="GO:0016887">
    <property type="term" value="F:ATP hydrolysis activity"/>
    <property type="evidence" value="ECO:0007669"/>
    <property type="project" value="InterPro"/>
</dbReference>
<dbReference type="GO" id="GO:0005524">
    <property type="term" value="F:ATP binding"/>
    <property type="evidence" value="ECO:0007669"/>
    <property type="project" value="UniProtKB-KW"/>
</dbReference>
<organism evidence="5 6">
    <name type="scientific">Acetonema longum DSM 6540</name>
    <dbReference type="NCBI Taxonomy" id="1009370"/>
    <lineage>
        <taxon>Bacteria</taxon>
        <taxon>Bacillati</taxon>
        <taxon>Bacillota</taxon>
        <taxon>Negativicutes</taxon>
        <taxon>Acetonemataceae</taxon>
        <taxon>Acetonema</taxon>
    </lineage>
</organism>
<dbReference type="PROSITE" id="PS00211">
    <property type="entry name" value="ABC_TRANSPORTER_1"/>
    <property type="match status" value="1"/>
</dbReference>
<dbReference type="PANTHER" id="PTHR42781">
    <property type="entry name" value="SPERMIDINE/PUTRESCINE IMPORT ATP-BINDING PROTEIN POTA"/>
    <property type="match status" value="1"/>
</dbReference>
<evidence type="ECO:0000259" key="4">
    <source>
        <dbReference type="PROSITE" id="PS50893"/>
    </source>
</evidence>
<sequence>MLTANIEKKLPDFTLTMQFTMQNEVLVLFGPSGCGKTTTLRCIAGLAQPDQGKVSLNGDVFFDSQVKENVPPRLRKMGYMFQDFALFPHMSVKKNIGYGIKQPGKKADELYTRLLDLLKISHLTDRYPHSLSGGERQRVALARALMAEPSVLLLDEPMSSLDSETRRELQDELKRLHTLWQIPFILVTHDLHEARKLGDRIVFMEQGRQVEGR</sequence>
<evidence type="ECO:0000256" key="2">
    <source>
        <dbReference type="ARBA" id="ARBA00022741"/>
    </source>
</evidence>
<comment type="caution">
    <text evidence="5">The sequence shown here is derived from an EMBL/GenBank/DDBJ whole genome shotgun (WGS) entry which is preliminary data.</text>
</comment>
<dbReference type="EMBL" id="AFGF01000040">
    <property type="protein sequence ID" value="EGO65008.1"/>
    <property type="molecule type" value="Genomic_DNA"/>
</dbReference>
<dbReference type="InterPro" id="IPR050093">
    <property type="entry name" value="ABC_SmlMolc_Importer"/>
</dbReference>
<reference evidence="5 6" key="1">
    <citation type="journal article" date="2011" name="EMBO J.">
        <title>Structural diversity of bacterial flagellar motors.</title>
        <authorList>
            <person name="Chen S."/>
            <person name="Beeby M."/>
            <person name="Murphy G.E."/>
            <person name="Leadbetter J.R."/>
            <person name="Hendrixson D.R."/>
            <person name="Briegel A."/>
            <person name="Li Z."/>
            <person name="Shi J."/>
            <person name="Tocheva E.I."/>
            <person name="Muller A."/>
            <person name="Dobro M.J."/>
            <person name="Jensen G.J."/>
        </authorList>
    </citation>
    <scope>NUCLEOTIDE SEQUENCE [LARGE SCALE GENOMIC DNA]</scope>
    <source>
        <strain evidence="5 6">DSM 6540</strain>
    </source>
</reference>
<feature type="domain" description="ABC transporter" evidence="4">
    <location>
        <begin position="1"/>
        <end position="212"/>
    </location>
</feature>
<dbReference type="Gene3D" id="3.40.50.300">
    <property type="entry name" value="P-loop containing nucleotide triphosphate hydrolases"/>
    <property type="match status" value="1"/>
</dbReference>
<dbReference type="InterPro" id="IPR027417">
    <property type="entry name" value="P-loop_NTPase"/>
</dbReference>
<dbReference type="Proteomes" id="UP000003240">
    <property type="component" value="Unassembled WGS sequence"/>
</dbReference>
<keyword evidence="3" id="KW-0067">ATP-binding</keyword>
<dbReference type="InterPro" id="IPR003593">
    <property type="entry name" value="AAA+_ATPase"/>
</dbReference>
<keyword evidence="6" id="KW-1185">Reference proteome</keyword>
<dbReference type="InterPro" id="IPR003439">
    <property type="entry name" value="ABC_transporter-like_ATP-bd"/>
</dbReference>
<dbReference type="PROSITE" id="PS50893">
    <property type="entry name" value="ABC_TRANSPORTER_2"/>
    <property type="match status" value="1"/>
</dbReference>
<evidence type="ECO:0000256" key="1">
    <source>
        <dbReference type="ARBA" id="ARBA00022448"/>
    </source>
</evidence>
<dbReference type="InterPro" id="IPR017871">
    <property type="entry name" value="ABC_transporter-like_CS"/>
</dbReference>
<dbReference type="STRING" id="1009370.ALO_05383"/>
<accession>F7NG90</accession>
<dbReference type="SUPFAM" id="SSF52540">
    <property type="entry name" value="P-loop containing nucleoside triphosphate hydrolases"/>
    <property type="match status" value="1"/>
</dbReference>
<gene>
    <name evidence="5" type="ORF">ALO_05383</name>
</gene>
<evidence type="ECO:0000313" key="5">
    <source>
        <dbReference type="EMBL" id="EGO65008.1"/>
    </source>
</evidence>
<dbReference type="RefSeq" id="WP_004093556.1">
    <property type="nucleotide sequence ID" value="NZ_AFGF01000040.1"/>
</dbReference>
<dbReference type="Pfam" id="PF00005">
    <property type="entry name" value="ABC_tran"/>
    <property type="match status" value="1"/>
</dbReference>
<keyword evidence="2" id="KW-0547">Nucleotide-binding</keyword>
<keyword evidence="1" id="KW-0813">Transport</keyword>
<name>F7NG90_9FIRM</name>
<proteinExistence type="predicted"/>
<dbReference type="AlphaFoldDB" id="F7NG90"/>
<dbReference type="PANTHER" id="PTHR42781:SF4">
    <property type="entry name" value="SPERMIDINE_PUTRESCINE IMPORT ATP-BINDING PROTEIN POTA"/>
    <property type="match status" value="1"/>
</dbReference>
<evidence type="ECO:0000256" key="3">
    <source>
        <dbReference type="ARBA" id="ARBA00022840"/>
    </source>
</evidence>
<evidence type="ECO:0000313" key="6">
    <source>
        <dbReference type="Proteomes" id="UP000003240"/>
    </source>
</evidence>
<dbReference type="eggNOG" id="COG3842">
    <property type="taxonomic scope" value="Bacteria"/>
</dbReference>
<dbReference type="OrthoDB" id="9802264at2"/>